<dbReference type="InterPro" id="IPR001466">
    <property type="entry name" value="Beta-lactam-related"/>
</dbReference>
<reference evidence="3 4" key="1">
    <citation type="journal article" date="2013" name="Environ. Microbiol.">
        <title>Genome analysis of Chitinivibrio alkaliphilus gen. nov., sp. nov., a novel extremely haloalkaliphilic anaerobic chitinolytic bacterium from the candidate phylum Termite Group 3.</title>
        <authorList>
            <person name="Sorokin D.Y."/>
            <person name="Gumerov V.M."/>
            <person name="Rakitin A.L."/>
            <person name="Beletsky A.V."/>
            <person name="Damste J.S."/>
            <person name="Muyzer G."/>
            <person name="Mardanov A.V."/>
            <person name="Ravin N.V."/>
        </authorList>
    </citation>
    <scope>NUCLEOTIDE SEQUENCE [LARGE SCALE GENOMIC DNA]</scope>
    <source>
        <strain evidence="3 4">ACht1</strain>
    </source>
</reference>
<dbReference type="STRING" id="1313304.CALK_0418"/>
<dbReference type="SUPFAM" id="SSF56601">
    <property type="entry name" value="beta-lactamase/transpeptidase-like"/>
    <property type="match status" value="1"/>
</dbReference>
<comment type="caution">
    <text evidence="3">The sequence shown here is derived from an EMBL/GenBank/DDBJ whole genome shotgun (WGS) entry which is preliminary data.</text>
</comment>
<dbReference type="InterPro" id="IPR050789">
    <property type="entry name" value="Diverse_Enzym_Activities"/>
</dbReference>
<dbReference type="PANTHER" id="PTHR43283">
    <property type="entry name" value="BETA-LACTAMASE-RELATED"/>
    <property type="match status" value="1"/>
</dbReference>
<protein>
    <submittedName>
        <fullName evidence="3">Beta-lactamase</fullName>
    </submittedName>
</protein>
<dbReference type="eggNOG" id="COG1680">
    <property type="taxonomic scope" value="Bacteria"/>
</dbReference>
<dbReference type="Proteomes" id="UP000017148">
    <property type="component" value="Unassembled WGS sequence"/>
</dbReference>
<feature type="domain" description="Beta-lactamase-related" evidence="2">
    <location>
        <begin position="8"/>
        <end position="330"/>
    </location>
</feature>
<accession>U7D7J9</accession>
<dbReference type="GO" id="GO:0016787">
    <property type="term" value="F:hydrolase activity"/>
    <property type="evidence" value="ECO:0007669"/>
    <property type="project" value="UniProtKB-KW"/>
</dbReference>
<name>U7D7J9_9BACT</name>
<dbReference type="PANTHER" id="PTHR43283:SF11">
    <property type="entry name" value="BETA-LACTAMASE-RELATED DOMAIN-CONTAINING PROTEIN"/>
    <property type="match status" value="1"/>
</dbReference>
<keyword evidence="1" id="KW-0378">Hydrolase</keyword>
<dbReference type="EMBL" id="ASJR01000003">
    <property type="protein sequence ID" value="ERP38930.1"/>
    <property type="molecule type" value="Genomic_DNA"/>
</dbReference>
<evidence type="ECO:0000313" key="4">
    <source>
        <dbReference type="Proteomes" id="UP000017148"/>
    </source>
</evidence>
<evidence type="ECO:0000256" key="1">
    <source>
        <dbReference type="ARBA" id="ARBA00022801"/>
    </source>
</evidence>
<dbReference type="OrthoDB" id="9803467at2"/>
<gene>
    <name evidence="3" type="ORF">CALK_0418</name>
</gene>
<dbReference type="Pfam" id="PF00144">
    <property type="entry name" value="Beta-lactamase"/>
    <property type="match status" value="1"/>
</dbReference>
<proteinExistence type="predicted"/>
<sequence length="346" mass="38287">MDIPRILRSAIQQRMFPGAVVGTVDSKGVERIYCCGKSQYIEGEPLTACSIFDAASLTKVLPTSVLALMAIDQQACSLTTPVHTILPRFTGPHSRGVTVQHLLTHTVPYEIPLSKLKNRSAEEIFNTIVTTGFSRSPGRDYAYCNATSIVLGRVVEALWGQPLDVLGQTRLFSPLGMKDTTLHTPRSMGRVVPTEVDTWRGRVIRGEVHDESAWVLQDLLTPGSAGLFTTAPDILRFLQVLLHAPQQLFSEAMCDLIVQNYGEPLGKSIGLGFERNQPRYMGSYVSPGTVGKTGFTGCHFVADRTKGKGLVLLSNSTYPRRKYDARRIDRVRRAVTDSFFLKRFLL</sequence>
<keyword evidence="4" id="KW-1185">Reference proteome</keyword>
<organism evidence="3 4">
    <name type="scientific">Chitinivibrio alkaliphilus ACht1</name>
    <dbReference type="NCBI Taxonomy" id="1313304"/>
    <lineage>
        <taxon>Bacteria</taxon>
        <taxon>Pseudomonadati</taxon>
        <taxon>Fibrobacterota</taxon>
        <taxon>Chitinivibrionia</taxon>
        <taxon>Chitinivibrionales</taxon>
        <taxon>Chitinivibrionaceae</taxon>
        <taxon>Chitinivibrio</taxon>
    </lineage>
</organism>
<evidence type="ECO:0000313" key="3">
    <source>
        <dbReference type="EMBL" id="ERP38930.1"/>
    </source>
</evidence>
<dbReference type="RefSeq" id="WP_022635958.1">
    <property type="nucleotide sequence ID" value="NZ_ASJR01000003.1"/>
</dbReference>
<dbReference type="Gene3D" id="3.40.710.10">
    <property type="entry name" value="DD-peptidase/beta-lactamase superfamily"/>
    <property type="match status" value="1"/>
</dbReference>
<evidence type="ECO:0000259" key="2">
    <source>
        <dbReference type="Pfam" id="PF00144"/>
    </source>
</evidence>
<dbReference type="InterPro" id="IPR012338">
    <property type="entry name" value="Beta-lactam/transpept-like"/>
</dbReference>
<dbReference type="AlphaFoldDB" id="U7D7J9"/>